<dbReference type="Pfam" id="PF18962">
    <property type="entry name" value="Por_Secre_tail"/>
    <property type="match status" value="1"/>
</dbReference>
<evidence type="ECO:0000259" key="2">
    <source>
        <dbReference type="Pfam" id="PF18962"/>
    </source>
</evidence>
<sequence length="659" mass="73154">MQKLLPLFTGVLTSCLTFSQTFSDDFESYAVGTPIGTTSNWDTWSGGNSDDVLVSNTQSNSGNNALYFHNFSNPNPGDIVKDLGGVYNTGTLDIQFYMHVSGEGYFNLQQEATLGTAALEVSFEYGSLYISNSDQNFVTLSYQESTWIPVQLSLNLNTNFWQISAGNSSASFSNTRNQVSAIDFYAVPYSNFYVDDFMYTYTPYTLPTTNLALTNIVGISSLVGHNVQPKVKLRNLGQSTINTATFTINYDGNQYNEQVTGLNLNSLKDTTLELNSNLVLINGWNDVQIEITSVNGNGLDEDSSDDTFTKQIKGIAVHPARVVLGELSTSASAGSSILGNQTLNYLEEEYPEQWAGVALHYDDPMLNTEYYNAFIANSAFNYPRLNFERAVQPPLQNSEQVFLNRASESPSAALTMGAEYNPTTRELKMSVTSEFLESVSHGYKLAIILTEDSVTGIGSGYDQINNYAINDIDYVDHNGINWANLQDTIPASEMIYNQVARGIYPNFNGQNNSIPTIVNQGDTYTYNSIITLPAEWNPDKLKLIGILREPNGEINNAGKATLQQAMDNGYALETENLSLIYRSDLFEIYPNPAEDLVSLQLNQIEQASLRIFDLSGKLVFQKEINSYDTQLDISSLQRGMYMIEVKSKDQTQQKKLILE</sequence>
<dbReference type="EMBL" id="FPAS01000001">
    <property type="protein sequence ID" value="SFT55408.1"/>
    <property type="molecule type" value="Genomic_DNA"/>
</dbReference>
<keyword evidence="1" id="KW-0732">Signal</keyword>
<dbReference type="InterPro" id="IPR013783">
    <property type="entry name" value="Ig-like_fold"/>
</dbReference>
<evidence type="ECO:0000256" key="1">
    <source>
        <dbReference type="ARBA" id="ARBA00022729"/>
    </source>
</evidence>
<gene>
    <name evidence="3" type="ORF">SAMN05216474_1284</name>
</gene>
<evidence type="ECO:0000313" key="3">
    <source>
        <dbReference type="EMBL" id="SFT55408.1"/>
    </source>
</evidence>
<evidence type="ECO:0000313" key="4">
    <source>
        <dbReference type="Proteomes" id="UP000236454"/>
    </source>
</evidence>
<dbReference type="AlphaFoldDB" id="A0A1I6YYJ9"/>
<name>A0A1I6YYJ9_9FLAO</name>
<feature type="domain" description="Secretion system C-terminal sorting" evidence="2">
    <location>
        <begin position="588"/>
        <end position="657"/>
    </location>
</feature>
<accession>A0A1I6YYJ9</accession>
<dbReference type="Gene3D" id="2.60.40.10">
    <property type="entry name" value="Immunoglobulins"/>
    <property type="match status" value="1"/>
</dbReference>
<protein>
    <submittedName>
        <fullName evidence="3">Por secretion system C-terminal sorting domain-containing protein</fullName>
    </submittedName>
</protein>
<dbReference type="RefSeq" id="WP_090247482.1">
    <property type="nucleotide sequence ID" value="NZ_FPAS01000001.1"/>
</dbReference>
<dbReference type="PROSITE" id="PS51257">
    <property type="entry name" value="PROKAR_LIPOPROTEIN"/>
    <property type="match status" value="1"/>
</dbReference>
<keyword evidence="4" id="KW-1185">Reference proteome</keyword>
<dbReference type="STRING" id="477690.SAMN05216474_1284"/>
<organism evidence="3 4">
    <name type="scientific">Lishizhenia tianjinensis</name>
    <dbReference type="NCBI Taxonomy" id="477690"/>
    <lineage>
        <taxon>Bacteria</taxon>
        <taxon>Pseudomonadati</taxon>
        <taxon>Bacteroidota</taxon>
        <taxon>Flavobacteriia</taxon>
        <taxon>Flavobacteriales</taxon>
        <taxon>Crocinitomicaceae</taxon>
        <taxon>Lishizhenia</taxon>
    </lineage>
</organism>
<dbReference type="Proteomes" id="UP000236454">
    <property type="component" value="Unassembled WGS sequence"/>
</dbReference>
<dbReference type="InterPro" id="IPR026444">
    <property type="entry name" value="Secre_tail"/>
</dbReference>
<dbReference type="OrthoDB" id="1081990at2"/>
<dbReference type="NCBIfam" id="TIGR04183">
    <property type="entry name" value="Por_Secre_tail"/>
    <property type="match status" value="1"/>
</dbReference>
<reference evidence="3 4" key="1">
    <citation type="submission" date="2016-10" db="EMBL/GenBank/DDBJ databases">
        <authorList>
            <person name="de Groot N.N."/>
        </authorList>
    </citation>
    <scope>NUCLEOTIDE SEQUENCE [LARGE SCALE GENOMIC DNA]</scope>
    <source>
        <strain evidence="3 4">CGMCC 1.7005</strain>
    </source>
</reference>
<proteinExistence type="predicted"/>